<dbReference type="GO" id="GO:0004519">
    <property type="term" value="F:endonuclease activity"/>
    <property type="evidence" value="ECO:0007669"/>
    <property type="project" value="UniProtKB-KW"/>
</dbReference>
<proteinExistence type="predicted"/>
<dbReference type="SMART" id="SM00318">
    <property type="entry name" value="SNc"/>
    <property type="match status" value="1"/>
</dbReference>
<protein>
    <submittedName>
        <fullName evidence="5">Nuclease</fullName>
    </submittedName>
</protein>
<evidence type="ECO:0000313" key="5">
    <source>
        <dbReference type="EMBL" id="GGJ99304.1"/>
    </source>
</evidence>
<dbReference type="InterPro" id="IPR016071">
    <property type="entry name" value="Staphylococal_nuclease_OB-fold"/>
</dbReference>
<name>A0A917UZ34_9PSED</name>
<dbReference type="AlphaFoldDB" id="A0A917UZ34"/>
<dbReference type="Pfam" id="PF00565">
    <property type="entry name" value="SNase"/>
    <property type="match status" value="1"/>
</dbReference>
<evidence type="ECO:0000256" key="3">
    <source>
        <dbReference type="ARBA" id="ARBA00022801"/>
    </source>
</evidence>
<dbReference type="PROSITE" id="PS50830">
    <property type="entry name" value="TNASE_3"/>
    <property type="match status" value="1"/>
</dbReference>
<dbReference type="RefSeq" id="WP_229779416.1">
    <property type="nucleotide sequence ID" value="NZ_BMPO01000005.1"/>
</dbReference>
<dbReference type="PANTHER" id="PTHR12302:SF3">
    <property type="entry name" value="SERINE_THREONINE-PROTEIN KINASE 31"/>
    <property type="match status" value="1"/>
</dbReference>
<evidence type="ECO:0000256" key="1">
    <source>
        <dbReference type="ARBA" id="ARBA00022722"/>
    </source>
</evidence>
<dbReference type="EMBL" id="BMPO01000005">
    <property type="protein sequence ID" value="GGJ99304.1"/>
    <property type="molecule type" value="Genomic_DNA"/>
</dbReference>
<gene>
    <name evidence="5" type="ORF">GCM10009304_26420</name>
</gene>
<reference evidence="5" key="2">
    <citation type="submission" date="2020-09" db="EMBL/GenBank/DDBJ databases">
        <authorList>
            <person name="Sun Q."/>
            <person name="Ohkuma M."/>
        </authorList>
    </citation>
    <scope>NUCLEOTIDE SEQUENCE</scope>
    <source>
        <strain evidence="5">JCM 30078</strain>
    </source>
</reference>
<organism evidence="5 6">
    <name type="scientific">Pseudomonas matsuisoli</name>
    <dbReference type="NCBI Taxonomy" id="1515666"/>
    <lineage>
        <taxon>Bacteria</taxon>
        <taxon>Pseudomonadati</taxon>
        <taxon>Pseudomonadota</taxon>
        <taxon>Gammaproteobacteria</taxon>
        <taxon>Pseudomonadales</taxon>
        <taxon>Pseudomonadaceae</taxon>
        <taxon>Pseudomonas</taxon>
    </lineage>
</organism>
<keyword evidence="3" id="KW-0378">Hydrolase</keyword>
<keyword evidence="2" id="KW-0255">Endonuclease</keyword>
<dbReference type="Gene3D" id="2.40.50.90">
    <property type="match status" value="1"/>
</dbReference>
<evidence type="ECO:0000313" key="6">
    <source>
        <dbReference type="Proteomes" id="UP000635983"/>
    </source>
</evidence>
<dbReference type="SUPFAM" id="SSF50199">
    <property type="entry name" value="Staphylococcal nuclease"/>
    <property type="match status" value="1"/>
</dbReference>
<dbReference type="InterPro" id="IPR035437">
    <property type="entry name" value="SNase_OB-fold_sf"/>
</dbReference>
<dbReference type="Proteomes" id="UP000635983">
    <property type="component" value="Unassembled WGS sequence"/>
</dbReference>
<comment type="caution">
    <text evidence="5">The sequence shown here is derived from an EMBL/GenBank/DDBJ whole genome shotgun (WGS) entry which is preliminary data.</text>
</comment>
<dbReference type="GO" id="GO:0016787">
    <property type="term" value="F:hydrolase activity"/>
    <property type="evidence" value="ECO:0007669"/>
    <property type="project" value="UniProtKB-KW"/>
</dbReference>
<feature type="domain" description="TNase-like" evidence="4">
    <location>
        <begin position="18"/>
        <end position="149"/>
    </location>
</feature>
<dbReference type="PANTHER" id="PTHR12302">
    <property type="entry name" value="EBNA2 BINDING PROTEIN P100"/>
    <property type="match status" value="1"/>
</dbReference>
<keyword evidence="1" id="KW-0540">Nuclease</keyword>
<evidence type="ECO:0000259" key="4">
    <source>
        <dbReference type="PROSITE" id="PS50830"/>
    </source>
</evidence>
<evidence type="ECO:0000256" key="2">
    <source>
        <dbReference type="ARBA" id="ARBA00022759"/>
    </source>
</evidence>
<accession>A0A917UZ34</accession>
<sequence length="248" mass="27005">MAAVLALPAFAACPAPDRSTEARVARIVDGDTVRLVDGRSVRLIGIDTPEMGRKGRTDEPFAVAARDRLAVLVTANGGRVSLVYGAERQDRYGRVLAHLYDQKGRNLEEILLSEGFGRMVAIAPNTALTTCHLAAEQVARKTKAGLWRDQQVISPSAISRGGFALVKGQVTRFDRNGGGVWLEMGGELVLNVPRESIDRFGVKSLAEMKGKTIEVRGWVVDRSRSGVRKGQARWMLRLTDPGMIVVLD</sequence>
<keyword evidence="6" id="KW-1185">Reference proteome</keyword>
<reference evidence="5" key="1">
    <citation type="journal article" date="2014" name="Int. J. Syst. Evol. Microbiol.">
        <title>Complete genome sequence of Corynebacterium casei LMG S-19264T (=DSM 44701T), isolated from a smear-ripened cheese.</title>
        <authorList>
            <consortium name="US DOE Joint Genome Institute (JGI-PGF)"/>
            <person name="Walter F."/>
            <person name="Albersmeier A."/>
            <person name="Kalinowski J."/>
            <person name="Ruckert C."/>
        </authorList>
    </citation>
    <scope>NUCLEOTIDE SEQUENCE</scope>
    <source>
        <strain evidence="5">JCM 30078</strain>
    </source>
</reference>